<keyword evidence="1" id="KW-0808">Transferase</keyword>
<dbReference type="InterPro" id="IPR027417">
    <property type="entry name" value="P-loop_NTPase"/>
</dbReference>
<evidence type="ECO:0000313" key="1">
    <source>
        <dbReference type="EMBL" id="QBD77310.1"/>
    </source>
</evidence>
<name>A0A4P6JQ61_KTERU</name>
<proteinExistence type="predicted"/>
<dbReference type="KEGG" id="kbs:EPA93_15445"/>
<dbReference type="PRINTS" id="PR01100">
    <property type="entry name" value="SHIKIMTKNASE"/>
</dbReference>
<dbReference type="AlphaFoldDB" id="A0A4P6JQ61"/>
<gene>
    <name evidence="1" type="ORF">EPA93_15445</name>
</gene>
<dbReference type="Gene3D" id="3.40.50.300">
    <property type="entry name" value="P-loop containing nucleotide triphosphate hydrolases"/>
    <property type="match status" value="1"/>
</dbReference>
<evidence type="ECO:0000313" key="2">
    <source>
        <dbReference type="Proteomes" id="UP000290365"/>
    </source>
</evidence>
<dbReference type="RefSeq" id="WP_129888373.1">
    <property type="nucleotide sequence ID" value="NZ_CP035758.1"/>
</dbReference>
<dbReference type="Proteomes" id="UP000290365">
    <property type="component" value="Chromosome"/>
</dbReference>
<dbReference type="OrthoDB" id="1260352at2"/>
<protein>
    <submittedName>
        <fullName evidence="1">Shikimate kinase</fullName>
    </submittedName>
</protein>
<reference evidence="1 2" key="1">
    <citation type="submission" date="2019-01" db="EMBL/GenBank/DDBJ databases">
        <title>Ktedonosporobacter rubrisoli SCAWS-G2.</title>
        <authorList>
            <person name="Huang Y."/>
            <person name="Yan B."/>
        </authorList>
    </citation>
    <scope>NUCLEOTIDE SEQUENCE [LARGE SCALE GENOMIC DNA]</scope>
    <source>
        <strain evidence="1 2">SCAWS-G2</strain>
    </source>
</reference>
<dbReference type="GO" id="GO:0016301">
    <property type="term" value="F:kinase activity"/>
    <property type="evidence" value="ECO:0007669"/>
    <property type="project" value="UniProtKB-KW"/>
</dbReference>
<organism evidence="1 2">
    <name type="scientific">Ktedonosporobacter rubrisoli</name>
    <dbReference type="NCBI Taxonomy" id="2509675"/>
    <lineage>
        <taxon>Bacteria</taxon>
        <taxon>Bacillati</taxon>
        <taxon>Chloroflexota</taxon>
        <taxon>Ktedonobacteria</taxon>
        <taxon>Ktedonobacterales</taxon>
        <taxon>Ktedonosporobacteraceae</taxon>
        <taxon>Ktedonosporobacter</taxon>
    </lineage>
</organism>
<keyword evidence="2" id="KW-1185">Reference proteome</keyword>
<keyword evidence="1" id="KW-0418">Kinase</keyword>
<dbReference type="EMBL" id="CP035758">
    <property type="protein sequence ID" value="QBD77310.1"/>
    <property type="molecule type" value="Genomic_DNA"/>
</dbReference>
<accession>A0A4P6JQ61</accession>
<sequence length="169" mass="18856">MKRILLTGMSGTGKSTVIRELAARGYKAVDADSDEFSQWVEIEGEASAEVTPVDGNRDWVWREDCIQDLLSTEDTDVLFVSGYAENMPTFFPQFDLIVLLSAPASVIVERLRTRTTNQYGKRSEEVARVLSLVESIEPRLRCAAGYEIDTRIPLSEVVATLLQLVQSQP</sequence>
<dbReference type="Pfam" id="PF13238">
    <property type="entry name" value="AAA_18"/>
    <property type="match status" value="1"/>
</dbReference>
<dbReference type="SUPFAM" id="SSF52540">
    <property type="entry name" value="P-loop containing nucleoside triphosphate hydrolases"/>
    <property type="match status" value="1"/>
</dbReference>